<evidence type="ECO:0000256" key="1">
    <source>
        <dbReference type="SAM" id="SignalP"/>
    </source>
</evidence>
<evidence type="ECO:0008006" key="4">
    <source>
        <dbReference type="Google" id="ProtNLM"/>
    </source>
</evidence>
<gene>
    <name evidence="2" type="ORF">CAter282_1365</name>
</gene>
<evidence type="ECO:0000313" key="2">
    <source>
        <dbReference type="EMBL" id="AMP09156.1"/>
    </source>
</evidence>
<organism evidence="2 3">
    <name type="scientific">Collimonas arenae</name>
    <dbReference type="NCBI Taxonomy" id="279058"/>
    <lineage>
        <taxon>Bacteria</taxon>
        <taxon>Pseudomonadati</taxon>
        <taxon>Pseudomonadota</taxon>
        <taxon>Betaproteobacteria</taxon>
        <taxon>Burkholderiales</taxon>
        <taxon>Oxalobacteraceae</taxon>
        <taxon>Collimonas</taxon>
    </lineage>
</organism>
<feature type="signal peptide" evidence="1">
    <location>
        <begin position="1"/>
        <end position="26"/>
    </location>
</feature>
<keyword evidence="1" id="KW-0732">Signal</keyword>
<protein>
    <recommendedName>
        <fullName evidence="4">L,D-transpeptidase</fullName>
    </recommendedName>
</protein>
<dbReference type="EMBL" id="CP013235">
    <property type="protein sequence ID" value="AMP09156.1"/>
    <property type="molecule type" value="Genomic_DNA"/>
</dbReference>
<name>A0A127PN77_9BURK</name>
<sequence>MNTNRQLIVAVTLFAALSAGIAPAMAAGPAKKAAAASEEIPMLPPIIIIGKRLTPEEKAMLAQQDHNRNVKKIARKKPDANRVAALTAL</sequence>
<accession>A0A127PN77</accession>
<keyword evidence="3" id="KW-1185">Reference proteome</keyword>
<dbReference type="Proteomes" id="UP000071778">
    <property type="component" value="Chromosome"/>
</dbReference>
<proteinExistence type="predicted"/>
<dbReference type="RefSeq" id="WP_061532767.1">
    <property type="nucleotide sequence ID" value="NZ_CP013233.1"/>
</dbReference>
<dbReference type="PATRIC" id="fig|279058.17.peg.1461"/>
<evidence type="ECO:0000313" key="3">
    <source>
        <dbReference type="Proteomes" id="UP000071778"/>
    </source>
</evidence>
<dbReference type="AlphaFoldDB" id="A0A127PN77"/>
<reference evidence="2 3" key="1">
    <citation type="submission" date="2015-11" db="EMBL/GenBank/DDBJ databases">
        <title>Exploring the genomic traits of fungus-feeding bacterial genus Collimonas.</title>
        <authorList>
            <person name="Song C."/>
            <person name="Schmidt R."/>
            <person name="de Jager V."/>
            <person name="Krzyzanowska D."/>
            <person name="Jongedijk E."/>
            <person name="Cankar K."/>
            <person name="Beekwilder J."/>
            <person name="van Veen A."/>
            <person name="de Boer W."/>
            <person name="van Veen J.A."/>
            <person name="Garbeva P."/>
        </authorList>
    </citation>
    <scope>NUCLEOTIDE SEQUENCE [LARGE SCALE GENOMIC DNA]</scope>
    <source>
        <strain evidence="2 3">Ter282</strain>
    </source>
</reference>
<feature type="chain" id="PRO_5007277145" description="L,D-transpeptidase" evidence="1">
    <location>
        <begin position="27"/>
        <end position="89"/>
    </location>
</feature>